<feature type="compositionally biased region" description="Basic and acidic residues" evidence="7">
    <location>
        <begin position="620"/>
        <end position="631"/>
    </location>
</feature>
<evidence type="ECO:0000256" key="1">
    <source>
        <dbReference type="ARBA" id="ARBA00004123"/>
    </source>
</evidence>
<gene>
    <name evidence="10" type="ORF">AAP_01462</name>
</gene>
<feature type="compositionally biased region" description="Basic and acidic residues" evidence="7">
    <location>
        <begin position="848"/>
        <end position="860"/>
    </location>
</feature>
<feature type="compositionally biased region" description="Basic and acidic residues" evidence="7">
    <location>
        <begin position="645"/>
        <end position="657"/>
    </location>
</feature>
<proteinExistence type="predicted"/>
<evidence type="ECO:0000313" key="10">
    <source>
        <dbReference type="EMBL" id="KZZ95786.1"/>
    </source>
</evidence>
<dbReference type="GO" id="GO:0003677">
    <property type="term" value="F:DNA binding"/>
    <property type="evidence" value="ECO:0007669"/>
    <property type="project" value="UniProtKB-KW"/>
</dbReference>
<feature type="region of interest" description="Disordered" evidence="7">
    <location>
        <begin position="44"/>
        <end position="81"/>
    </location>
</feature>
<comment type="subcellular location">
    <subcellularLocation>
        <location evidence="1">Nucleus</location>
    </subcellularLocation>
</comment>
<keyword evidence="5" id="KW-0539">Nucleus</keyword>
<feature type="compositionally biased region" description="Basic and acidic residues" evidence="7">
    <location>
        <begin position="795"/>
        <end position="804"/>
    </location>
</feature>
<evidence type="ECO:0000256" key="4">
    <source>
        <dbReference type="ARBA" id="ARBA00023163"/>
    </source>
</evidence>
<keyword evidence="3" id="KW-0238">DNA-binding</keyword>
<keyword evidence="2" id="KW-0597">Phosphoprotein</keyword>
<feature type="compositionally biased region" description="Basic and acidic residues" evidence="7">
    <location>
        <begin position="589"/>
        <end position="599"/>
    </location>
</feature>
<feature type="compositionally biased region" description="Acidic residues" evidence="7">
    <location>
        <begin position="382"/>
        <end position="395"/>
    </location>
</feature>
<dbReference type="GO" id="GO:0000127">
    <property type="term" value="C:transcription factor TFIIIC complex"/>
    <property type="evidence" value="ECO:0007669"/>
    <property type="project" value="InterPro"/>
</dbReference>
<dbReference type="Proteomes" id="UP000242877">
    <property type="component" value="Unassembled WGS sequence"/>
</dbReference>
<feature type="region of interest" description="Disordered" evidence="7">
    <location>
        <begin position="721"/>
        <end position="915"/>
    </location>
</feature>
<dbReference type="InterPro" id="IPR007309">
    <property type="entry name" value="TFIIIC_Bblock-bd"/>
</dbReference>
<keyword evidence="6" id="KW-0175">Coiled coil</keyword>
<dbReference type="OrthoDB" id="4206944at2759"/>
<evidence type="ECO:0000256" key="5">
    <source>
        <dbReference type="ARBA" id="ARBA00023242"/>
    </source>
</evidence>
<feature type="compositionally biased region" description="Polar residues" evidence="7">
    <location>
        <begin position="862"/>
        <end position="888"/>
    </location>
</feature>
<dbReference type="CDD" id="cd16169">
    <property type="entry name" value="Tau138_eWH"/>
    <property type="match status" value="1"/>
</dbReference>
<dbReference type="GO" id="GO:0006384">
    <property type="term" value="P:transcription initiation at RNA polymerase III promoter"/>
    <property type="evidence" value="ECO:0007669"/>
    <property type="project" value="InterPro"/>
</dbReference>
<dbReference type="GO" id="GO:0005634">
    <property type="term" value="C:nucleus"/>
    <property type="evidence" value="ECO:0007669"/>
    <property type="project" value="UniProtKB-SubCell"/>
</dbReference>
<keyword evidence="11" id="KW-1185">Reference proteome</keyword>
<feature type="region of interest" description="Disordered" evidence="7">
    <location>
        <begin position="380"/>
        <end position="401"/>
    </location>
</feature>
<name>A0A168BV53_9EURO</name>
<evidence type="ECO:0000256" key="7">
    <source>
        <dbReference type="SAM" id="MobiDB-lite"/>
    </source>
</evidence>
<organism evidence="10 11">
    <name type="scientific">Ascosphaera apis ARSEF 7405</name>
    <dbReference type="NCBI Taxonomy" id="392613"/>
    <lineage>
        <taxon>Eukaryota</taxon>
        <taxon>Fungi</taxon>
        <taxon>Dikarya</taxon>
        <taxon>Ascomycota</taxon>
        <taxon>Pezizomycotina</taxon>
        <taxon>Eurotiomycetes</taxon>
        <taxon>Eurotiomycetidae</taxon>
        <taxon>Onygenales</taxon>
        <taxon>Ascosphaeraceae</taxon>
        <taxon>Ascosphaera</taxon>
    </lineage>
</organism>
<feature type="compositionally biased region" description="Basic and acidic residues" evidence="7">
    <location>
        <begin position="893"/>
        <end position="903"/>
    </location>
</feature>
<feature type="compositionally biased region" description="Acidic residues" evidence="7">
    <location>
        <begin position="600"/>
        <end position="610"/>
    </location>
</feature>
<evidence type="ECO:0000313" key="11">
    <source>
        <dbReference type="Proteomes" id="UP000242877"/>
    </source>
</evidence>
<dbReference type="InterPro" id="IPR035625">
    <property type="entry name" value="Tfc3-like_eWH"/>
</dbReference>
<evidence type="ECO:0000256" key="3">
    <source>
        <dbReference type="ARBA" id="ARBA00023125"/>
    </source>
</evidence>
<reference evidence="10 11" key="1">
    <citation type="journal article" date="2016" name="Genome Biol. Evol.">
        <title>Divergent and convergent evolution of fungal pathogenicity.</title>
        <authorList>
            <person name="Shang Y."/>
            <person name="Xiao G."/>
            <person name="Zheng P."/>
            <person name="Cen K."/>
            <person name="Zhan S."/>
            <person name="Wang C."/>
        </authorList>
    </citation>
    <scope>NUCLEOTIDE SEQUENCE [LARGE SCALE GENOMIC DNA]</scope>
    <source>
        <strain evidence="10 11">ARSEF 7405</strain>
    </source>
</reference>
<sequence length="1631" mass="183283">MARSFSGLIDYLLNEISLCGDFGASPFDVCRFINEYYDEATNPNPAADADATAAPASASASAPAEHASTSSGQAESVQGGSNVDEIPMKQLVDRPFQEKVWTWLTRNPEVSVGENREGNQLSLTEVEATHKRSGDANARSAFLRQSSRQPSAAGAGAASDEPAQSSSEATEGLQVFVSTSRMWLAVAGHERDDARVPPLEFALLSIIAMHKGKGIAQPELTRLSGQDKRSVPKRTDKLARNGYIEKKAVHFKSTRTSLCTLQRFVGTAEATNDEEDHSLYDFKAILDKLFGILKECKVITRDDLKEYMDMKERKPRKILGRALRKLERIGCLEKVKAVSQYNDILKSKHLSIRLIREPTEEDLRLFYEDSRALVAFLNKGDNDDEGEKDGEDETEGFTPHWTPDRPFYNQIYSLIEASGTQGMTNLEIVKSFVGMFYRRPTETTMNRLVEAWPYAQPLNLRKFAIIRDSALHGTISHYVHYTFDNFQKLVDEGKASRDAVEQVFPMSNKSRKGTSIAPLDAVPELDQYGFPLNEKPAGLVKNGSASLRECLEIAKPTSMPITRWQPRLVWQPDGTGEVVMDNPHYSTMRADRGSDRPGDEDQSTVADEGEAGAAVQRPTAGEKRGVPHMEDEEHMESVSSRKRAKIAEPPKEMSEKEHLESLGMDMTWTEYAALVIPRPTPGAYLTPFGKRRPTGHARGRPRKSRILIIKSARLKEFEWFTAPEPEPEPQAATGPEDTITTESIGGAQPSETEDRRVSMRKRKRVQYTEPSPELAEQETVVADQPIPDMDSVEVSEQHPKLDRPRKGKGGRRSIPTSPLSTQPSEQVATVSGEATVSATTASEPALMETDRDQAREEIQVVERTSQPVETSQRPETAASGLTSDTTDLPLNDVEIKREPDPDIKPSQSRRRERGAGTVAMLRRRIIMEILEKCHGVYPVGSEMWYPFTTAWMKIMKQSGKPDMRTIKMAVKTLVDSGKVRQLSFSGRNSKGIIITRSMITNVDIPTNDPRVLDMQQKVLATDPGIYVPPEVEVDPSLRKSHKAALPPMTPRKEHEEEEEVTVIMHHAPHRVRFAEERMRMRNAHEEARIKALQQRITRLASTYPRSRNAVAVPPQWEEDFDRRRNMAHWISKLAEHGIAIPGQKAPATSKPLRPPSLPRNVEEILSIMGPIEIPEDVPDLASARFFAEVNAIQRWEIEVFDLYRDHIQPVPNHFEYINYPASVPYKAASIEGPIRWADNEVAPEPSPAKLRKLAARPTASAAEELTLGPPRQRRRRRKEPIQKERRLASLGTQKATGKKTEARGNAARRNRGLRSISTDLQRRIITALVVLRTLAGGNEGRTIDWSLIQLAFPDADISVITRRGKSLLAKHRLQISKLQSEFQERFLEAYEMDQVPPIDYEHIEEYNWAWLVDWASRELEFSSDNRLPDLPSTRARFGRVFEIRAEPPQQLDEIYQQSSTTTIPRRQQLYSSVPFSISLEDSKKAPISTDADRLAAAKTWVRANIVAPDDTFDPKAAEAMLAYVGADLLSEAKQSLIQEGAIHQRNKGRFIPGRSYDLTDNFVHTIGRRRQIDSTQLKRAATFKKTILDPEFHLNGKYKLNYDAEDGDILALINLVQSDMISIHPINPPTR</sequence>
<evidence type="ECO:0000256" key="6">
    <source>
        <dbReference type="SAM" id="Coils"/>
    </source>
</evidence>
<feature type="domain" description="B-block binding subunit of TFIIIC" evidence="8">
    <location>
        <begin position="198"/>
        <end position="265"/>
    </location>
</feature>
<feature type="region of interest" description="Disordered" evidence="7">
    <location>
        <begin position="143"/>
        <end position="170"/>
    </location>
</feature>
<dbReference type="VEuPathDB" id="FungiDB:AAP_01462"/>
<feature type="coiled-coil region" evidence="6">
    <location>
        <begin position="1075"/>
        <end position="1102"/>
    </location>
</feature>
<dbReference type="GO" id="GO:0042791">
    <property type="term" value="P:5S class rRNA transcription by RNA polymerase III"/>
    <property type="evidence" value="ECO:0007669"/>
    <property type="project" value="TreeGrafter"/>
</dbReference>
<keyword evidence="4" id="KW-0804">Transcription</keyword>
<dbReference type="Pfam" id="PF04182">
    <property type="entry name" value="B-block_TFIIIC"/>
    <property type="match status" value="1"/>
</dbReference>
<dbReference type="PANTHER" id="PTHR15180:SF1">
    <property type="entry name" value="GENERAL TRANSCRIPTION FACTOR 3C POLYPEPTIDE 1"/>
    <property type="match status" value="1"/>
</dbReference>
<dbReference type="SUPFAM" id="SSF46785">
    <property type="entry name" value="Winged helix' DNA-binding domain"/>
    <property type="match status" value="1"/>
</dbReference>
<protein>
    <submittedName>
        <fullName evidence="10">B-block binding subunit of TFIIIC</fullName>
    </submittedName>
</protein>
<dbReference type="InterPro" id="IPR046488">
    <property type="entry name" value="Sfc3/Tfc3_C"/>
</dbReference>
<accession>A0A168BV53</accession>
<evidence type="ECO:0000259" key="8">
    <source>
        <dbReference type="Pfam" id="PF04182"/>
    </source>
</evidence>
<feature type="compositionally biased region" description="Polar residues" evidence="7">
    <location>
        <begin position="814"/>
        <end position="842"/>
    </location>
</feature>
<feature type="compositionally biased region" description="Low complexity" evidence="7">
    <location>
        <begin position="44"/>
        <end position="71"/>
    </location>
</feature>
<dbReference type="Pfam" id="PF20222">
    <property type="entry name" value="DUF6581"/>
    <property type="match status" value="1"/>
</dbReference>
<feature type="domain" description="Transcription factor tau subunit sfc3/Tfc3 C-terminal" evidence="9">
    <location>
        <begin position="1311"/>
        <end position="1628"/>
    </location>
</feature>
<feature type="compositionally biased region" description="Polar residues" evidence="7">
    <location>
        <begin position="72"/>
        <end position="81"/>
    </location>
</feature>
<dbReference type="EMBL" id="AZGZ01000004">
    <property type="protein sequence ID" value="KZZ95786.1"/>
    <property type="molecule type" value="Genomic_DNA"/>
</dbReference>
<comment type="caution">
    <text evidence="10">The sequence shown here is derived from an EMBL/GenBank/DDBJ whole genome shotgun (WGS) entry which is preliminary data.</text>
</comment>
<feature type="region of interest" description="Disordered" evidence="7">
    <location>
        <begin position="1239"/>
        <end position="1309"/>
    </location>
</feature>
<feature type="region of interest" description="Disordered" evidence="7">
    <location>
        <begin position="574"/>
        <end position="657"/>
    </location>
</feature>
<evidence type="ECO:0000256" key="2">
    <source>
        <dbReference type="ARBA" id="ARBA00022553"/>
    </source>
</evidence>
<dbReference type="PANTHER" id="PTHR15180">
    <property type="entry name" value="GENERAL TRANSCRIPTION FACTOR 3C POLYPEPTIDE 1"/>
    <property type="match status" value="1"/>
</dbReference>
<evidence type="ECO:0000259" key="9">
    <source>
        <dbReference type="Pfam" id="PF20222"/>
    </source>
</evidence>
<dbReference type="InterPro" id="IPR044210">
    <property type="entry name" value="Tfc3-like"/>
</dbReference>
<dbReference type="InterPro" id="IPR036390">
    <property type="entry name" value="WH_DNA-bd_sf"/>
</dbReference>